<reference evidence="2" key="1">
    <citation type="submission" date="2021-03" db="EMBL/GenBank/DDBJ databases">
        <title>Revisited historic fungal species revealed as producer of novel bioactive compounds through whole genome sequencing and comparative genomics.</title>
        <authorList>
            <person name="Vignolle G.A."/>
            <person name="Hochenegger N."/>
            <person name="Mach R.L."/>
            <person name="Mach-Aigner A.R."/>
            <person name="Javad Rahimi M."/>
            <person name="Salim K.A."/>
            <person name="Chan C.M."/>
            <person name="Lim L.B.L."/>
            <person name="Cai F."/>
            <person name="Druzhinina I.S."/>
            <person name="U'Ren J.M."/>
            <person name="Derntl C."/>
        </authorList>
    </citation>
    <scope>NUCLEOTIDE SEQUENCE</scope>
    <source>
        <strain evidence="2">TUCIM 5799</strain>
    </source>
</reference>
<dbReference type="CDD" id="cd08983">
    <property type="entry name" value="GH43_Bt3655-like"/>
    <property type="match status" value="1"/>
</dbReference>
<dbReference type="SUPFAM" id="SSF75005">
    <property type="entry name" value="Arabinanase/levansucrase/invertase"/>
    <property type="match status" value="1"/>
</dbReference>
<feature type="signal peptide" evidence="1">
    <location>
        <begin position="1"/>
        <end position="22"/>
    </location>
</feature>
<evidence type="ECO:0008006" key="4">
    <source>
        <dbReference type="Google" id="ProtNLM"/>
    </source>
</evidence>
<dbReference type="Proteomes" id="UP000829685">
    <property type="component" value="Unassembled WGS sequence"/>
</dbReference>
<dbReference type="AlphaFoldDB" id="A0A9P9WWG9"/>
<name>A0A9P9WWG9_9PEZI</name>
<dbReference type="EMBL" id="JAFIMR010000002">
    <property type="protein sequence ID" value="KAI1880544.1"/>
    <property type="molecule type" value="Genomic_DNA"/>
</dbReference>
<dbReference type="PANTHER" id="PTHR43301">
    <property type="entry name" value="ARABINAN ENDO-1,5-ALPHA-L-ARABINOSIDASE"/>
    <property type="match status" value="1"/>
</dbReference>
<accession>A0A9P9WWG9</accession>
<evidence type="ECO:0000313" key="3">
    <source>
        <dbReference type="Proteomes" id="UP000829685"/>
    </source>
</evidence>
<keyword evidence="1" id="KW-0732">Signal</keyword>
<sequence length="350" mass="38498">MALSRAPSIVITLALLAQLITCSPIDLADFGIQAQKRIDTGLVGYLGAFFLGADPYVYFHLSNGNNGISFKSLNKGQPVIKPTKGTGGVRDPAIVQGGGFEAGKKWYIVGTDLNIGKTNWDAAQRTGSRGIFVWESTDLVNWNNERLVTVEESTAGMVWAPEAIWDPSKNQYFVHWASKFYSSSDTKHTGTPSNIRIRYAYTSDFKTFTAPQTYINYSPTNIIDLDILPLDTSNTNYLRFMKDETAKTVFLEYSNSGLFGSWTRAGGSSGIITSGVEGPAAYRDNQVDNKVHVLLDFYGSDGYRPYESTNPKGNTWTASSRSAFPANLRHGSVLPINQTLYDAVNKKWGS</sequence>
<dbReference type="InterPro" id="IPR023296">
    <property type="entry name" value="Glyco_hydro_beta-prop_sf"/>
</dbReference>
<organism evidence="2 3">
    <name type="scientific">Neoarthrinium moseri</name>
    <dbReference type="NCBI Taxonomy" id="1658444"/>
    <lineage>
        <taxon>Eukaryota</taxon>
        <taxon>Fungi</taxon>
        <taxon>Dikarya</taxon>
        <taxon>Ascomycota</taxon>
        <taxon>Pezizomycotina</taxon>
        <taxon>Sordariomycetes</taxon>
        <taxon>Xylariomycetidae</taxon>
        <taxon>Amphisphaeriales</taxon>
        <taxon>Apiosporaceae</taxon>
        <taxon>Neoarthrinium</taxon>
    </lineage>
</organism>
<comment type="caution">
    <text evidence="2">The sequence shown here is derived from an EMBL/GenBank/DDBJ whole genome shotgun (WGS) entry which is preliminary data.</text>
</comment>
<gene>
    <name evidence="2" type="ORF">JX265_000784</name>
</gene>
<dbReference type="Gene3D" id="2.115.10.20">
    <property type="entry name" value="Glycosyl hydrolase domain, family 43"/>
    <property type="match status" value="1"/>
</dbReference>
<evidence type="ECO:0000313" key="2">
    <source>
        <dbReference type="EMBL" id="KAI1880544.1"/>
    </source>
</evidence>
<dbReference type="InterPro" id="IPR050727">
    <property type="entry name" value="GH43_arabinanases"/>
</dbReference>
<evidence type="ECO:0000256" key="1">
    <source>
        <dbReference type="SAM" id="SignalP"/>
    </source>
</evidence>
<dbReference type="OrthoDB" id="19657at2759"/>
<keyword evidence="3" id="KW-1185">Reference proteome</keyword>
<feature type="chain" id="PRO_5040435557" description="Glycoside hydrolase family 43 protein" evidence="1">
    <location>
        <begin position="23"/>
        <end position="350"/>
    </location>
</feature>
<protein>
    <recommendedName>
        <fullName evidence="4">Glycoside hydrolase family 43 protein</fullName>
    </recommendedName>
</protein>
<dbReference type="PANTHER" id="PTHR43301:SF8">
    <property type="entry name" value="ARABINOSIDASE-RELATED"/>
    <property type="match status" value="1"/>
</dbReference>
<proteinExistence type="predicted"/>